<dbReference type="InterPro" id="IPR007423">
    <property type="entry name" value="Sel_put"/>
</dbReference>
<gene>
    <name evidence="1" type="ORF">M3M28_09675</name>
</gene>
<protein>
    <submittedName>
        <fullName evidence="1">YbdD/YjiX family protein</fullName>
    </submittedName>
</protein>
<sequence>MTAPTHSNKPGRIRAWFANASWFLNGMMGGHAYERYVNHLRREHPDATPMTEREFWRQKARDEDANPSARCC</sequence>
<reference evidence="1" key="1">
    <citation type="submission" date="2022-05" db="EMBL/GenBank/DDBJ databases">
        <title>Complete genome sequence of toluene-degrading Gulosibacter sediminis strain ACHW.36C.</title>
        <authorList>
            <person name="Wai A.C."/>
            <person name="Lai G.K."/>
            <person name="Griffin S.D."/>
            <person name="Leung F.C."/>
        </authorList>
    </citation>
    <scope>NUCLEOTIDE SEQUENCE [LARGE SCALE GENOMIC DNA]</scope>
    <source>
        <strain evidence="1">ACHW.36C</strain>
    </source>
</reference>
<accession>A0ABY4MYN7</accession>
<organism evidence="1">
    <name type="scientific">Gulosibacter sediminis</name>
    <dbReference type="NCBI Taxonomy" id="1729695"/>
    <lineage>
        <taxon>Bacteria</taxon>
        <taxon>Bacillati</taxon>
        <taxon>Actinomycetota</taxon>
        <taxon>Actinomycetes</taxon>
        <taxon>Micrococcales</taxon>
        <taxon>Microbacteriaceae</taxon>
        <taxon>Gulosibacter</taxon>
    </lineage>
</organism>
<proteinExistence type="predicted"/>
<dbReference type="Pfam" id="PF04328">
    <property type="entry name" value="Sel_put"/>
    <property type="match status" value="1"/>
</dbReference>
<evidence type="ECO:0000313" key="1">
    <source>
        <dbReference type="EMBL" id="UQN14318.1"/>
    </source>
</evidence>
<name>A0ABY4MYN7_9MICO</name>
<dbReference type="EMBL" id="CP097160">
    <property type="protein sequence ID" value="UQN14318.1"/>
    <property type="molecule type" value="Genomic_DNA"/>
</dbReference>